<dbReference type="Proteomes" id="UP000194136">
    <property type="component" value="Chromosome 2"/>
</dbReference>
<evidence type="ECO:0000259" key="1">
    <source>
        <dbReference type="Pfam" id="PF14280"/>
    </source>
</evidence>
<accession>A0AA34XQS5</accession>
<dbReference type="Pfam" id="PF14280">
    <property type="entry name" value="DUF4365"/>
    <property type="match status" value="1"/>
</dbReference>
<reference evidence="2 3" key="1">
    <citation type="submission" date="2016-10" db="EMBL/GenBank/DDBJ databases">
        <title>The High Quality Genome of Vibrio splendidus K08M4.</title>
        <authorList>
            <person name="Wendling C."/>
            <person name="Chibani C.M."/>
            <person name="Hertel R."/>
            <person name="Sproer C."/>
            <person name="Bunk B."/>
            <person name="Overmann J."/>
            <person name="Roth O."/>
            <person name="Liesegang H."/>
        </authorList>
    </citation>
    <scope>NUCLEOTIDE SEQUENCE [LARGE SCALE GENOMIC DNA]</scope>
    <source>
        <strain evidence="2 3">K08M4</strain>
    </source>
</reference>
<dbReference type="AlphaFoldDB" id="A0AA34XQS5"/>
<dbReference type="KEGG" id="vsy:K08M4_40110"/>
<evidence type="ECO:0000313" key="2">
    <source>
        <dbReference type="EMBL" id="ARP40672.1"/>
    </source>
</evidence>
<gene>
    <name evidence="2" type="ORF">K08M4_40110</name>
</gene>
<organism evidence="2 3">
    <name type="scientific">Vibrio syngnathi</name>
    <dbReference type="NCBI Taxonomy" id="3034029"/>
    <lineage>
        <taxon>Bacteria</taxon>
        <taxon>Pseudomonadati</taxon>
        <taxon>Pseudomonadota</taxon>
        <taxon>Gammaproteobacteria</taxon>
        <taxon>Vibrionales</taxon>
        <taxon>Vibrionaceae</taxon>
        <taxon>Vibrio</taxon>
    </lineage>
</organism>
<protein>
    <recommendedName>
        <fullName evidence="1">DUF4365 domain-containing protein</fullName>
    </recommendedName>
</protein>
<dbReference type="RefSeq" id="WP_086051199.1">
    <property type="nucleotide sequence ID" value="NZ_CP017917.1"/>
</dbReference>
<proteinExistence type="predicted"/>
<name>A0AA34XQS5_9VIBR</name>
<feature type="domain" description="DUF4365" evidence="1">
    <location>
        <begin position="16"/>
        <end position="137"/>
    </location>
</feature>
<keyword evidence="3" id="KW-1185">Reference proteome</keyword>
<dbReference type="EMBL" id="CP017917">
    <property type="protein sequence ID" value="ARP40672.1"/>
    <property type="molecule type" value="Genomic_DNA"/>
</dbReference>
<sequence length="603" mass="68452">MGTPERNNSHVTGDVGEQSAALQFTKWGWTSEKITCDYGEDLSCSIFTNKKKTPLYFRAQVKSFYSKTGQVSQLCSGEFSVPIKSSTCLSWAQSFFPVILIVYDEYNDQLYWSDVTQTVRAKSLQLKGESISLRVKPTLLKNSKTELESSIAAFYSQMLMLNQPEFRCDLIPVLMPEYRALKTLGINGIGELLPPENMSVTPFGLRSYQDLPGWLSTISSLYPDSIEVFKVRSSTQSLDYFFKELECLIESLKVSHDPEHWISFIVSPVLLTDANSDDFAYHNIWSKTLTDWSCYSLFHEKSFNDYDFAFSVPSSFSRQIARRSRSVQGYFYISPSKKSAVQTYALCNPPYSVIQHSDKFSSLVKKSFAPWQCLEHEIQSIEIMLKELSLVFKILDTNDDLMSGYICEPQFNPEAGGMFLPTSWEEYDVASVKERISSYSGPIIGEPGTQAIEQSVLTNFQLNSNESKLPLLSMPTDHTLGLPLIHSERQLLIQFYFNESSAFSSKDHSSIISHLVKKTLLKPIFFEVYITESELCERTSELCICFKPNFDLSTEDFLANNESNITGIVHNYLVELNCNVLAPEEFLSLNGEIYFEGSSPWGN</sequence>
<dbReference type="InterPro" id="IPR025375">
    <property type="entry name" value="DUF4365"/>
</dbReference>
<evidence type="ECO:0000313" key="3">
    <source>
        <dbReference type="Proteomes" id="UP000194136"/>
    </source>
</evidence>